<protein>
    <submittedName>
        <fullName evidence="2">Uncharacterized protein</fullName>
    </submittedName>
</protein>
<gene>
    <name evidence="2" type="ORF">CCUR1050_LOCUS19077</name>
</gene>
<name>A0A7S0MI44_9CRYP</name>
<reference evidence="2" key="1">
    <citation type="submission" date="2021-01" db="EMBL/GenBank/DDBJ databases">
        <authorList>
            <person name="Corre E."/>
            <person name="Pelletier E."/>
            <person name="Niang G."/>
            <person name="Scheremetjew M."/>
            <person name="Finn R."/>
            <person name="Kale V."/>
            <person name="Holt S."/>
            <person name="Cochrane G."/>
            <person name="Meng A."/>
            <person name="Brown T."/>
            <person name="Cohen L."/>
        </authorList>
    </citation>
    <scope>NUCLEOTIDE SEQUENCE</scope>
    <source>
        <strain evidence="2">CCAP979/52</strain>
    </source>
</reference>
<evidence type="ECO:0000256" key="1">
    <source>
        <dbReference type="SAM" id="MobiDB-lite"/>
    </source>
</evidence>
<organism evidence="2">
    <name type="scientific">Cryptomonas curvata</name>
    <dbReference type="NCBI Taxonomy" id="233186"/>
    <lineage>
        <taxon>Eukaryota</taxon>
        <taxon>Cryptophyceae</taxon>
        <taxon>Cryptomonadales</taxon>
        <taxon>Cryptomonadaceae</taxon>
        <taxon>Cryptomonas</taxon>
    </lineage>
</organism>
<dbReference type="AlphaFoldDB" id="A0A7S0MI44"/>
<feature type="region of interest" description="Disordered" evidence="1">
    <location>
        <begin position="27"/>
        <end position="94"/>
    </location>
</feature>
<sequence>MIAPISSFATPALSGIAARGFTAMRMGGGEYKPWDVKQEGGQMDSGWGTDTKPHTRDPKPTTLDPNDPKSKQTHIPKSESFEEYMKRRAAEGKK</sequence>
<accession>A0A7S0MI44</accession>
<proteinExistence type="predicted"/>
<evidence type="ECO:0000313" key="2">
    <source>
        <dbReference type="EMBL" id="CAD8641393.1"/>
    </source>
</evidence>
<feature type="compositionally biased region" description="Basic and acidic residues" evidence="1">
    <location>
        <begin position="66"/>
        <end position="94"/>
    </location>
</feature>
<dbReference type="EMBL" id="HBEZ01034571">
    <property type="protein sequence ID" value="CAD8641393.1"/>
    <property type="molecule type" value="Transcribed_RNA"/>
</dbReference>